<evidence type="ECO:0000313" key="2">
    <source>
        <dbReference type="Proteomes" id="UP000250163"/>
    </source>
</evidence>
<dbReference type="KEGG" id="mya:MORIYA_1571"/>
<dbReference type="EMBL" id="LS483250">
    <property type="protein sequence ID" value="SQD78049.1"/>
    <property type="molecule type" value="Genomic_DNA"/>
</dbReference>
<proteinExistence type="predicted"/>
<protein>
    <submittedName>
        <fullName evidence="1">Uncharacterized protein</fullName>
    </submittedName>
</protein>
<accession>A0A330LN35</accession>
<evidence type="ECO:0000313" key="1">
    <source>
        <dbReference type="EMBL" id="SQD78049.1"/>
    </source>
</evidence>
<dbReference type="Proteomes" id="UP000250163">
    <property type="component" value="Chromosome MORIYA"/>
</dbReference>
<gene>
    <name evidence="1" type="ORF">MORIYA_1571</name>
</gene>
<organism evidence="1 2">
    <name type="scientific">Moritella yayanosii</name>
    <dbReference type="NCBI Taxonomy" id="69539"/>
    <lineage>
        <taxon>Bacteria</taxon>
        <taxon>Pseudomonadati</taxon>
        <taxon>Pseudomonadota</taxon>
        <taxon>Gammaproteobacteria</taxon>
        <taxon>Alteromonadales</taxon>
        <taxon>Moritellaceae</taxon>
        <taxon>Moritella</taxon>
    </lineage>
</organism>
<name>A0A330LN35_9GAMM</name>
<reference evidence="2" key="1">
    <citation type="submission" date="2018-05" db="EMBL/GenBank/DDBJ databases">
        <authorList>
            <person name="Cea G.-C."/>
            <person name="William W."/>
        </authorList>
    </citation>
    <scope>NUCLEOTIDE SEQUENCE [LARGE SCALE GENOMIC DNA]</scope>
    <source>
        <strain evidence="2">DB21MT 5</strain>
    </source>
</reference>
<dbReference type="AlphaFoldDB" id="A0A330LN35"/>
<keyword evidence="2" id="KW-1185">Reference proteome</keyword>
<sequence length="44" mass="5108">MDIYQARSYNPIAGQDYRFTIAARQSHPEFHSALFTVNSAIKQY</sequence>